<feature type="compositionally biased region" description="Acidic residues" evidence="1">
    <location>
        <begin position="525"/>
        <end position="534"/>
    </location>
</feature>
<reference evidence="4" key="1">
    <citation type="journal article" date="2022" name="G3 (Bethesda)">
        <title>High quality genome of the basidiomycete yeast Dioszegia hungarica PDD-24b-2 isolated from cloud water.</title>
        <authorList>
            <person name="Jarrige D."/>
            <person name="Haridas S."/>
            <person name="Bleykasten-Grosshans C."/>
            <person name="Joly M."/>
            <person name="Nadalig T."/>
            <person name="Sancelme M."/>
            <person name="Vuilleumier S."/>
            <person name="Grigoriev I.V."/>
            <person name="Amato P."/>
            <person name="Bringel F."/>
        </authorList>
    </citation>
    <scope>NUCLEOTIDE SEQUENCE</scope>
    <source>
        <strain evidence="4">PDD-24b-2</strain>
    </source>
</reference>
<proteinExistence type="predicted"/>
<evidence type="ECO:0000259" key="2">
    <source>
        <dbReference type="Pfam" id="PF18596"/>
    </source>
</evidence>
<dbReference type="RefSeq" id="XP_052944779.1">
    <property type="nucleotide sequence ID" value="XM_053092553.1"/>
</dbReference>
<dbReference type="AlphaFoldDB" id="A0AA38LRX5"/>
<dbReference type="Proteomes" id="UP001164286">
    <property type="component" value="Unassembled WGS sequence"/>
</dbReference>
<feature type="region of interest" description="Disordered" evidence="1">
    <location>
        <begin position="47"/>
        <end position="69"/>
    </location>
</feature>
<organism evidence="4 5">
    <name type="scientific">Dioszegia hungarica</name>
    <dbReference type="NCBI Taxonomy" id="4972"/>
    <lineage>
        <taxon>Eukaryota</taxon>
        <taxon>Fungi</taxon>
        <taxon>Dikarya</taxon>
        <taxon>Basidiomycota</taxon>
        <taxon>Agaricomycotina</taxon>
        <taxon>Tremellomycetes</taxon>
        <taxon>Tremellales</taxon>
        <taxon>Bulleribasidiaceae</taxon>
        <taxon>Dioszegia</taxon>
    </lineage>
</organism>
<evidence type="ECO:0000313" key="3">
    <source>
        <dbReference type="EMBL" id="KAI9635002.1"/>
    </source>
</evidence>
<comment type="caution">
    <text evidence="4">The sequence shown here is derived from an EMBL/GenBank/DDBJ whole genome shotgun (WGS) entry which is preliminary data.</text>
</comment>
<keyword evidence="5" id="KW-1185">Reference proteome</keyword>
<sequence>MSTTAIRPITAPLVAPSPSRANPFARPALPRAAVSFSRTCLLPTLPSPAKAAGDATPGSKTTAVSAAGSAGKGRSTWRLLWRGGVEIGPEGFRLEGITFFALLTFPSTPTHPIPNPFDVPISTPSHLPDPSSAHSPFSLPSADTDICLSLESMRGRKYLHIRGVTDLADSDILEGSDDPSGSGGVQMSIAPTSHLLVAYFTGLLCREAQLSLTGRTRKAVLIGLGDDDSPQNTLLVYGQLQTGSTALRLLVSRRRPPAPPPSEIKIKPGEPLPRAPLFFPAKARKPLPFPNRSTLAKSRSFSRTSSVSSIYAPPVSVTVQPIASTSGAGQANAPVSGRTPGRRGEKRPRAGTGAGAEENERKRKSGKVVMIKEEPDLPVSREMSRVPSVQAESSKMGAAADRDEDIFGTKPKVEGALDVQEASASSKKRARVPQQVLDNKALIRKQALVVMESRGYPRDHELFKDIFGMTIKGVYFVFRDNLLDGPLDKTSVQSFVSRHLDMYLPSSSTILGQTRTSIGSSVSGDGEDTAVDDESQVAVKEEEKEELEDEGINWGGGVDVGDILPVVLVEAQGTGAGTRIGDAGSVGSHRMGFARGSFSRSRSMDVVQEEDEG</sequence>
<name>A0AA38LRX5_9TREE</name>
<evidence type="ECO:0000256" key="1">
    <source>
        <dbReference type="SAM" id="MobiDB-lite"/>
    </source>
</evidence>
<accession>A0AA38LRX5</accession>
<protein>
    <recommendedName>
        <fullName evidence="2">Sld7 C-terminal domain-containing protein</fullName>
    </recommendedName>
</protein>
<dbReference type="Pfam" id="PF18596">
    <property type="entry name" value="Sld7_C"/>
    <property type="match status" value="1"/>
</dbReference>
<evidence type="ECO:0000313" key="5">
    <source>
        <dbReference type="Proteomes" id="UP001164286"/>
    </source>
</evidence>
<dbReference type="InterPro" id="IPR041260">
    <property type="entry name" value="Sld7_C"/>
</dbReference>
<feature type="region of interest" description="Disordered" evidence="1">
    <location>
        <begin position="515"/>
        <end position="534"/>
    </location>
</feature>
<evidence type="ECO:0000313" key="4">
    <source>
        <dbReference type="EMBL" id="KAI9635007.1"/>
    </source>
</evidence>
<feature type="region of interest" description="Disordered" evidence="1">
    <location>
        <begin position="323"/>
        <end position="367"/>
    </location>
</feature>
<feature type="region of interest" description="Disordered" evidence="1">
    <location>
        <begin position="379"/>
        <end position="401"/>
    </location>
</feature>
<dbReference type="EMBL" id="JAKWFO010000005">
    <property type="protein sequence ID" value="KAI9635007.1"/>
    <property type="molecule type" value="Genomic_DNA"/>
</dbReference>
<dbReference type="EMBL" id="JAKWFO010000005">
    <property type="protein sequence ID" value="KAI9635002.1"/>
    <property type="molecule type" value="Genomic_DNA"/>
</dbReference>
<feature type="domain" description="Sld7 C-terminal" evidence="2">
    <location>
        <begin position="439"/>
        <end position="504"/>
    </location>
</feature>
<dbReference type="GeneID" id="77731758"/>
<gene>
    <name evidence="3" type="ORF">MKK02DRAFT_43678</name>
    <name evidence="4" type="ORF">MKK02DRAFT_43683</name>
</gene>